<evidence type="ECO:0000256" key="1">
    <source>
        <dbReference type="SAM" id="MobiDB-lite"/>
    </source>
</evidence>
<reference evidence="3" key="1">
    <citation type="journal article" date="2019" name="Sci. Rep.">
        <title>Draft genome of Tanacetum cinerariifolium, the natural source of mosquito coil.</title>
        <authorList>
            <person name="Yamashiro T."/>
            <person name="Shiraishi A."/>
            <person name="Satake H."/>
            <person name="Nakayama K."/>
        </authorList>
    </citation>
    <scope>NUCLEOTIDE SEQUENCE</scope>
</reference>
<dbReference type="Pfam" id="PF07727">
    <property type="entry name" value="RVT_2"/>
    <property type="match status" value="1"/>
</dbReference>
<name>A0A6L2L8L0_TANCI</name>
<evidence type="ECO:0000313" key="3">
    <source>
        <dbReference type="EMBL" id="GEU58068.1"/>
    </source>
</evidence>
<feature type="region of interest" description="Disordered" evidence="1">
    <location>
        <begin position="278"/>
        <end position="299"/>
    </location>
</feature>
<comment type="caution">
    <text evidence="3">The sequence shown here is derived from an EMBL/GenBank/DDBJ whole genome shotgun (WGS) entry which is preliminary data.</text>
</comment>
<gene>
    <name evidence="3" type="ORF">Tci_030046</name>
</gene>
<accession>A0A6L2L8L0</accession>
<organism evidence="3">
    <name type="scientific">Tanacetum cinerariifolium</name>
    <name type="common">Dalmatian daisy</name>
    <name type="synonym">Chrysanthemum cinerariifolium</name>
    <dbReference type="NCBI Taxonomy" id="118510"/>
    <lineage>
        <taxon>Eukaryota</taxon>
        <taxon>Viridiplantae</taxon>
        <taxon>Streptophyta</taxon>
        <taxon>Embryophyta</taxon>
        <taxon>Tracheophyta</taxon>
        <taxon>Spermatophyta</taxon>
        <taxon>Magnoliopsida</taxon>
        <taxon>eudicotyledons</taxon>
        <taxon>Gunneridae</taxon>
        <taxon>Pentapetalae</taxon>
        <taxon>asterids</taxon>
        <taxon>campanulids</taxon>
        <taxon>Asterales</taxon>
        <taxon>Asteraceae</taxon>
        <taxon>Asteroideae</taxon>
        <taxon>Anthemideae</taxon>
        <taxon>Anthemidinae</taxon>
        <taxon>Tanacetum</taxon>
    </lineage>
</organism>
<dbReference type="AlphaFoldDB" id="A0A6L2L8L0"/>
<dbReference type="InterPro" id="IPR013103">
    <property type="entry name" value="RVT_2"/>
</dbReference>
<evidence type="ECO:0000259" key="2">
    <source>
        <dbReference type="Pfam" id="PF07727"/>
    </source>
</evidence>
<protein>
    <submittedName>
        <fullName evidence="3">Copia protein</fullName>
    </submittedName>
</protein>
<proteinExistence type="predicted"/>
<sequence>MENTRRKVPVETTNSTTLVSCDGLGGYDWSDQAEEGPNYALMAYSTLSSDSELSTDSNCSKTCLKIVETLKSQNEQLLKDLRTYKIQTITYKTSLESVEIADKCKAGLGYNVVPPPYTEIFLPLKPYLSGLEEFVNEPIVSETTVKKPVVATSEVKASEDKPQFRFNTVRNKHVNTARPKAVVNTARPKAVLNVVKGNEVYDVKASACWVWKPKTKVIDRVSKHNSASITGNPQIVLQEKGVIDSGCSRHMTENMSYLTNYEEIDGRYVAFEGNHKGRKITGKEPNSSQDAGFKPFNDVGKKVNEVPRQENKCKDQKEKDSVNSTKRVNVVNVDSNEVNAVGRKSSIKLPDDPNMPELEDISIFEDSNEDVFGAEADLNNLESTFQVGPIPITRIHKDISLNKSLEICIQLLKQGECQRIWRNMVIQALKDPSWIEAMQEELLQFKLKEVWTLVDLPHGKRAIGSKWVFKNKLDEKGIMIMNKARLVAQGHTQEEGIDYDEVFAPVAKIEAIRLFLAYASFKEFMVYQMDVKSAFLYGKIKKEELCTFFEKLMHEKFQMSSMGELIFFLGLQVKQKQDGIFISQDKYVAKILKKFGFLKSRQQAHLWKLKSLYLKMKIKKK</sequence>
<dbReference type="EMBL" id="BKCJ010003939">
    <property type="protein sequence ID" value="GEU58068.1"/>
    <property type="molecule type" value="Genomic_DNA"/>
</dbReference>
<feature type="domain" description="Reverse transcriptase Ty1/copia-type" evidence="2">
    <location>
        <begin position="449"/>
        <end position="543"/>
    </location>
</feature>